<dbReference type="EMBL" id="UINC01083735">
    <property type="protein sequence ID" value="SVC29728.1"/>
    <property type="molecule type" value="Genomic_DNA"/>
</dbReference>
<evidence type="ECO:0000313" key="1">
    <source>
        <dbReference type="EMBL" id="SVC29728.1"/>
    </source>
</evidence>
<feature type="non-terminal residue" evidence="1">
    <location>
        <position position="74"/>
    </location>
</feature>
<reference evidence="1" key="1">
    <citation type="submission" date="2018-05" db="EMBL/GenBank/DDBJ databases">
        <authorList>
            <person name="Lanie J.A."/>
            <person name="Ng W.-L."/>
            <person name="Kazmierczak K.M."/>
            <person name="Andrzejewski T.M."/>
            <person name="Davidsen T.M."/>
            <person name="Wayne K.J."/>
            <person name="Tettelin H."/>
            <person name="Glass J.I."/>
            <person name="Rusch D."/>
            <person name="Podicherti R."/>
            <person name="Tsui H.-C.T."/>
            <person name="Winkler M.E."/>
        </authorList>
    </citation>
    <scope>NUCLEOTIDE SEQUENCE</scope>
</reference>
<sequence>MKDQARIALKLEPNFNKFVNASDVICETLTGDDQIPNNPKLPLLVYPKAFSVLNDDLVSTCESLFAANSWQGCW</sequence>
<gene>
    <name evidence="1" type="ORF">METZ01_LOCUS282582</name>
</gene>
<protein>
    <submittedName>
        <fullName evidence="1">Uncharacterized protein</fullName>
    </submittedName>
</protein>
<name>A0A382KYJ2_9ZZZZ</name>
<proteinExistence type="predicted"/>
<organism evidence="1">
    <name type="scientific">marine metagenome</name>
    <dbReference type="NCBI Taxonomy" id="408172"/>
    <lineage>
        <taxon>unclassified sequences</taxon>
        <taxon>metagenomes</taxon>
        <taxon>ecological metagenomes</taxon>
    </lineage>
</organism>
<dbReference type="AlphaFoldDB" id="A0A382KYJ2"/>
<accession>A0A382KYJ2</accession>